<dbReference type="Pfam" id="PF08241">
    <property type="entry name" value="Methyltransf_11"/>
    <property type="match status" value="1"/>
</dbReference>
<evidence type="ECO:0000256" key="3">
    <source>
        <dbReference type="ARBA" id="ARBA00022679"/>
    </source>
</evidence>
<comment type="caution">
    <text evidence="5">The sequence shown here is derived from an EMBL/GenBank/DDBJ whole genome shotgun (WGS) entry which is preliminary data.</text>
</comment>
<feature type="domain" description="Methyltransferase type 11" evidence="4">
    <location>
        <begin position="48"/>
        <end position="141"/>
    </location>
</feature>
<dbReference type="CDD" id="cd02440">
    <property type="entry name" value="AdoMet_MTases"/>
    <property type="match status" value="1"/>
</dbReference>
<dbReference type="InterPro" id="IPR051052">
    <property type="entry name" value="Diverse_substrate_MTase"/>
</dbReference>
<reference evidence="5 6" key="1">
    <citation type="journal article" date="2016" name="Nat. Commun.">
        <title>Thousands of microbial genomes shed light on interconnected biogeochemical processes in an aquifer system.</title>
        <authorList>
            <person name="Anantharaman K."/>
            <person name="Brown C.T."/>
            <person name="Hug L.A."/>
            <person name="Sharon I."/>
            <person name="Castelle C.J."/>
            <person name="Probst A.J."/>
            <person name="Thomas B.C."/>
            <person name="Singh A."/>
            <person name="Wilkins M.J."/>
            <person name="Karaoz U."/>
            <person name="Brodie E.L."/>
            <person name="Williams K.H."/>
            <person name="Hubbard S.S."/>
            <person name="Banfield J.F."/>
        </authorList>
    </citation>
    <scope>NUCLEOTIDE SEQUENCE [LARGE SCALE GENOMIC DNA]</scope>
</reference>
<dbReference type="AlphaFoldDB" id="A0A1F5RBZ0"/>
<comment type="similarity">
    <text evidence="1">Belongs to the methyltransferase superfamily.</text>
</comment>
<dbReference type="Gene3D" id="3.40.50.150">
    <property type="entry name" value="Vaccinia Virus protein VP39"/>
    <property type="match status" value="1"/>
</dbReference>
<dbReference type="EMBL" id="MFFM01000034">
    <property type="protein sequence ID" value="OGF11980.1"/>
    <property type="molecule type" value="Genomic_DNA"/>
</dbReference>
<dbReference type="GO" id="GO:0032259">
    <property type="term" value="P:methylation"/>
    <property type="evidence" value="ECO:0007669"/>
    <property type="project" value="UniProtKB-KW"/>
</dbReference>
<evidence type="ECO:0000313" key="5">
    <source>
        <dbReference type="EMBL" id="OGF11980.1"/>
    </source>
</evidence>
<dbReference type="SUPFAM" id="SSF53335">
    <property type="entry name" value="S-adenosyl-L-methionine-dependent methyltransferases"/>
    <property type="match status" value="1"/>
</dbReference>
<dbReference type="InterPro" id="IPR013216">
    <property type="entry name" value="Methyltransf_11"/>
</dbReference>
<sequence length="252" mass="28889">MDIGLSRNLNPQDLAWWHQRYARQAEWTRALRSHLYRRLEIVRCKNILEIGCGTGAIANELVERTDSDVFGLDNDEPALMFAGERTSNKRLLWLSGNAEKLPLGDESVDLIVTHYFWLWAGCPEKVTTECRRVLKKGGALAALAEPDYSSRQDHPEARPNIKEFLVNDLTDKGADPARGRKLENIFTKAGFKTTAGSLGDKTTFDQNPELFRQEWDLLHKLGYPREAMESMEIMTDGRWMMMPVHWAIGRKR</sequence>
<evidence type="ECO:0000259" key="4">
    <source>
        <dbReference type="Pfam" id="PF08241"/>
    </source>
</evidence>
<name>A0A1F5RBZ0_9BACT</name>
<dbReference type="InterPro" id="IPR029063">
    <property type="entry name" value="SAM-dependent_MTases_sf"/>
</dbReference>
<dbReference type="PANTHER" id="PTHR44942">
    <property type="entry name" value="METHYLTRANSF_11 DOMAIN-CONTAINING PROTEIN"/>
    <property type="match status" value="1"/>
</dbReference>
<dbReference type="GO" id="GO:0008757">
    <property type="term" value="F:S-adenosylmethionine-dependent methyltransferase activity"/>
    <property type="evidence" value="ECO:0007669"/>
    <property type="project" value="InterPro"/>
</dbReference>
<organism evidence="5 6">
    <name type="scientific">Candidatus Edwardsbacteria bacterium GWF2_54_11</name>
    <dbReference type="NCBI Taxonomy" id="1817851"/>
    <lineage>
        <taxon>Bacteria</taxon>
        <taxon>Candidatus Edwardsiibacteriota</taxon>
    </lineage>
</organism>
<accession>A0A1F5RBZ0</accession>
<dbReference type="PANTHER" id="PTHR44942:SF4">
    <property type="entry name" value="METHYLTRANSFERASE TYPE 11 DOMAIN-CONTAINING PROTEIN"/>
    <property type="match status" value="1"/>
</dbReference>
<evidence type="ECO:0000256" key="1">
    <source>
        <dbReference type="ARBA" id="ARBA00008361"/>
    </source>
</evidence>
<protein>
    <recommendedName>
        <fullName evidence="4">Methyltransferase type 11 domain-containing protein</fullName>
    </recommendedName>
</protein>
<gene>
    <name evidence="5" type="ORF">A2024_03055</name>
</gene>
<evidence type="ECO:0000313" key="6">
    <source>
        <dbReference type="Proteomes" id="UP000177230"/>
    </source>
</evidence>
<dbReference type="Proteomes" id="UP000177230">
    <property type="component" value="Unassembled WGS sequence"/>
</dbReference>
<proteinExistence type="inferred from homology"/>
<keyword evidence="2" id="KW-0489">Methyltransferase</keyword>
<evidence type="ECO:0000256" key="2">
    <source>
        <dbReference type="ARBA" id="ARBA00022603"/>
    </source>
</evidence>
<keyword evidence="3" id="KW-0808">Transferase</keyword>